<protein>
    <submittedName>
        <fullName evidence="4">ADP-ribosylation factor-like 9</fullName>
    </submittedName>
</protein>
<feature type="binding site" evidence="1">
    <location>
        <position position="63"/>
    </location>
    <ligand>
        <name>GTP</name>
        <dbReference type="ChEBI" id="CHEBI:37565"/>
    </ligand>
</feature>
<feature type="binding site" evidence="2">
    <location>
        <position position="41"/>
    </location>
    <ligand>
        <name>Mg(2+)</name>
        <dbReference type="ChEBI" id="CHEBI:18420"/>
    </ligand>
</feature>
<feature type="binding site" evidence="1">
    <location>
        <begin position="117"/>
        <end position="120"/>
    </location>
    <ligand>
        <name>GTP</name>
        <dbReference type="ChEBI" id="CHEBI:37565"/>
    </ligand>
</feature>
<dbReference type="Pfam" id="PF00025">
    <property type="entry name" value="Arf"/>
    <property type="match status" value="1"/>
</dbReference>
<dbReference type="GeneID" id="289565"/>
<accession>Q6IMA9</accession>
<organism evidence="4">
    <name type="scientific">Rattus norvegicus</name>
    <name type="common">Rat</name>
    <dbReference type="NCBI Taxonomy" id="10116"/>
    <lineage>
        <taxon>Eukaryota</taxon>
        <taxon>Metazoa</taxon>
        <taxon>Chordata</taxon>
        <taxon>Craniata</taxon>
        <taxon>Vertebrata</taxon>
        <taxon>Euteleostomi</taxon>
        <taxon>Mammalia</taxon>
        <taxon>Eutheria</taxon>
        <taxon>Euarchontoglires</taxon>
        <taxon>Glires</taxon>
        <taxon>Rodentia</taxon>
        <taxon>Myomorpha</taxon>
        <taxon>Muroidea</taxon>
        <taxon>Muridae</taxon>
        <taxon>Murinae</taxon>
        <taxon>Rattus</taxon>
    </lineage>
</organism>
<dbReference type="HOGENOM" id="CLU_040729_11_1_1"/>
<dbReference type="PhosphoSitePlus" id="Q6IMA9"/>
<dbReference type="PaxDb" id="10116-ENSRNOP00000049745"/>
<dbReference type="PROSITE" id="PS51417">
    <property type="entry name" value="ARF"/>
    <property type="match status" value="1"/>
</dbReference>
<dbReference type="VEuPathDB" id="HostDB:ENSRNOG00000029628"/>
<dbReference type="CTD" id="132946"/>
<dbReference type="SMART" id="SM00177">
    <property type="entry name" value="ARF"/>
    <property type="match status" value="1"/>
</dbReference>
<gene>
    <name evidence="5" type="primary">Arl9</name>
</gene>
<proteinExistence type="evidence at transcript level"/>
<feature type="binding site" evidence="1">
    <location>
        <begin position="16"/>
        <end position="23"/>
    </location>
    <ligand>
        <name>GTP</name>
        <dbReference type="ChEBI" id="CHEBI:37565"/>
    </ligand>
</feature>
<dbReference type="eggNOG" id="KOG0070">
    <property type="taxonomic scope" value="Eukaryota"/>
</dbReference>
<dbReference type="PRINTS" id="PR00328">
    <property type="entry name" value="SAR1GTPBP"/>
</dbReference>
<dbReference type="InParanoid" id="Q6IMA9"/>
<dbReference type="InterPro" id="IPR006689">
    <property type="entry name" value="Small_GTPase_ARF/SAR"/>
</dbReference>
<evidence type="ECO:0000256" key="1">
    <source>
        <dbReference type="PIRSR" id="PIRSR606689-1"/>
    </source>
</evidence>
<evidence type="ECO:0000313" key="5">
    <source>
        <dbReference type="RGD" id="1303337"/>
    </source>
</evidence>
<dbReference type="PANTHER" id="PTHR46724">
    <property type="entry name" value="ADP-RIBOSYLATION FACTOR-LIKE PROTEIN 9-RELATED"/>
    <property type="match status" value="1"/>
</dbReference>
<feature type="binding site" evidence="2">
    <location>
        <position position="23"/>
    </location>
    <ligand>
        <name>Mg(2+)</name>
        <dbReference type="ChEBI" id="CHEBI:18420"/>
    </ligand>
</feature>
<evidence type="ECO:0000256" key="2">
    <source>
        <dbReference type="PIRSR" id="PIRSR606689-2"/>
    </source>
</evidence>
<dbReference type="AlphaFoldDB" id="Q6IMA9"/>
<keyword evidence="1 3" id="KW-0547">Nucleotide-binding</keyword>
<sequence length="177" mass="19764">MRGCAKVKNKQILVLGLDGAGKTSVLHFLASNTVRHSTAPTLGFNAVNISSEDRQMEFLEIGGSEPFRSYWDMYLPKGWLLIFVVDSADHKRLPEAKKYLHQLIDPNPDLPLVVFANKQDLEAAYRITDIHDALALSDVGNDRKLFLFGTQVTRNGSEIPSIMQDAKDLITHLAINM</sequence>
<dbReference type="Gene3D" id="3.40.50.300">
    <property type="entry name" value="P-loop containing nucleotide triphosphate hydrolases"/>
    <property type="match status" value="1"/>
</dbReference>
<dbReference type="KEGG" id="rno:289565"/>
<dbReference type="SUPFAM" id="SSF52540">
    <property type="entry name" value="P-loop containing nucleoside triphosphate hydrolases"/>
    <property type="match status" value="1"/>
</dbReference>
<keyword evidence="2" id="KW-0460">Magnesium</keyword>
<dbReference type="RGD" id="1303337">
    <property type="gene designation" value="Arl9"/>
</dbReference>
<dbReference type="STRING" id="10116.ENSRNOP00000049745"/>
<evidence type="ECO:0000256" key="3">
    <source>
        <dbReference type="RuleBase" id="RU003925"/>
    </source>
</evidence>
<reference evidence="4" key="1">
    <citation type="journal article" date="2004" name="Biochem. Biophys. Res. Commun.">
        <title>Rasl11a, member of a novel small monomeric GTPase gene family, is differentially expressed in prostate tumors.</title>
        <authorList>
            <person name="Louro R."/>
            <person name="Nakaya H.I."/>
            <person name="Paquola A.C."/>
            <person name="Martins E.A."/>
            <person name="da Silva A.M."/>
            <person name="Verjovski-Almeida S."/>
            <person name="Reis E.M."/>
        </authorList>
    </citation>
    <scope>NUCLEOTIDE SEQUENCE</scope>
</reference>
<dbReference type="UCSC" id="RGD:1303337">
    <property type="organism name" value="rat"/>
</dbReference>
<dbReference type="InterPro" id="IPR027417">
    <property type="entry name" value="P-loop_NTPase"/>
</dbReference>
<dbReference type="PANTHER" id="PTHR46724:SF2">
    <property type="entry name" value="ADP-RIBOSYLATION FACTOR-LIKE PROTEIN 9"/>
    <property type="match status" value="1"/>
</dbReference>
<dbReference type="InterPro" id="IPR005225">
    <property type="entry name" value="Small_GTP-bd"/>
</dbReference>
<dbReference type="GO" id="GO:0046872">
    <property type="term" value="F:metal ion binding"/>
    <property type="evidence" value="ECO:0007669"/>
    <property type="project" value="UniProtKB-KW"/>
</dbReference>
<dbReference type="GO" id="GO:0003924">
    <property type="term" value="F:GTPase activity"/>
    <property type="evidence" value="ECO:0007669"/>
    <property type="project" value="InterPro"/>
</dbReference>
<dbReference type="SMR" id="Q6IMA9"/>
<evidence type="ECO:0000313" key="4">
    <source>
        <dbReference type="EMBL" id="DAA02250.1"/>
    </source>
</evidence>
<dbReference type="Bgee" id="ENSRNOG00000029628">
    <property type="expression patterns" value="Expressed in testis and 2 other cell types or tissues"/>
</dbReference>
<name>Q6IMA9_RAT</name>
<dbReference type="EMBL" id="BK001708">
    <property type="protein sequence ID" value="DAA02250.1"/>
    <property type="molecule type" value="mRNA"/>
</dbReference>
<dbReference type="GO" id="GO:0005525">
    <property type="term" value="F:GTP binding"/>
    <property type="evidence" value="ECO:0007669"/>
    <property type="project" value="UniProtKB-KW"/>
</dbReference>
<keyword evidence="2" id="KW-0479">Metal-binding</keyword>
<dbReference type="AGR" id="RGD:1303337"/>
<dbReference type="NCBIfam" id="TIGR00231">
    <property type="entry name" value="small_GTP"/>
    <property type="match status" value="1"/>
</dbReference>
<dbReference type="InterPro" id="IPR053254">
    <property type="entry name" value="Arf-like_GTPase"/>
</dbReference>
<keyword evidence="1 3" id="KW-0342">GTP-binding</keyword>
<dbReference type="SMART" id="SM00178">
    <property type="entry name" value="SAR"/>
    <property type="match status" value="1"/>
</dbReference>
<comment type="similarity">
    <text evidence="3">Belongs to the small GTPase superfamily. Arf family.</text>
</comment>